<organism evidence="2 3">
    <name type="scientific">Iamia majanohamensis</name>
    <dbReference type="NCBI Taxonomy" id="467976"/>
    <lineage>
        <taxon>Bacteria</taxon>
        <taxon>Bacillati</taxon>
        <taxon>Actinomycetota</taxon>
        <taxon>Acidimicrobiia</taxon>
        <taxon>Acidimicrobiales</taxon>
        <taxon>Iamiaceae</taxon>
        <taxon>Iamia</taxon>
    </lineage>
</organism>
<reference evidence="2" key="1">
    <citation type="submission" date="2023-01" db="EMBL/GenBank/DDBJ databases">
        <title>The diversity of Class Acidimicrobiia in South China Sea sediment environments and the proposal of Iamia marina sp. nov., a novel species of the genus Iamia.</title>
        <authorList>
            <person name="He Y."/>
            <person name="Tian X."/>
        </authorList>
    </citation>
    <scope>NUCLEOTIDE SEQUENCE</scope>
    <source>
        <strain evidence="2">DSM 19957</strain>
    </source>
</reference>
<dbReference type="AlphaFoldDB" id="A0AAE9Y3D8"/>
<dbReference type="RefSeq" id="WP_272734764.1">
    <property type="nucleotide sequence ID" value="NZ_CP116942.1"/>
</dbReference>
<sequence>MAKDDKADDLVGKVEEKVGWLTGDREAEAKGKLRRLDPDHGHHEDESEEAEAEAADAAQRAVRAEEYGEYDPDVDGATPAADVRPADTEP</sequence>
<evidence type="ECO:0000313" key="2">
    <source>
        <dbReference type="EMBL" id="WCO65239.1"/>
    </source>
</evidence>
<evidence type="ECO:0000256" key="1">
    <source>
        <dbReference type="SAM" id="MobiDB-lite"/>
    </source>
</evidence>
<name>A0AAE9Y3D8_9ACTN</name>
<keyword evidence="3" id="KW-1185">Reference proteome</keyword>
<protein>
    <submittedName>
        <fullName evidence="2">CsbD family protein</fullName>
    </submittedName>
</protein>
<accession>A0AAE9Y3D8</accession>
<dbReference type="SUPFAM" id="SSF69047">
    <property type="entry name" value="Hypothetical protein YjbJ"/>
    <property type="match status" value="1"/>
</dbReference>
<dbReference type="InterPro" id="IPR036629">
    <property type="entry name" value="YjbJ_sf"/>
</dbReference>
<feature type="compositionally biased region" description="Basic and acidic residues" evidence="1">
    <location>
        <begin position="20"/>
        <end position="45"/>
    </location>
</feature>
<dbReference type="Proteomes" id="UP001216390">
    <property type="component" value="Chromosome"/>
</dbReference>
<gene>
    <name evidence="2" type="ORF">PO878_12090</name>
</gene>
<proteinExistence type="predicted"/>
<evidence type="ECO:0000313" key="3">
    <source>
        <dbReference type="Proteomes" id="UP001216390"/>
    </source>
</evidence>
<dbReference type="KEGG" id="ima:PO878_12090"/>
<dbReference type="EMBL" id="CP116942">
    <property type="protein sequence ID" value="WCO65239.1"/>
    <property type="molecule type" value="Genomic_DNA"/>
</dbReference>
<feature type="region of interest" description="Disordered" evidence="1">
    <location>
        <begin position="20"/>
        <end position="90"/>
    </location>
</feature>